<accession>A0A5B7JUC1</accession>
<reference evidence="1 2" key="1">
    <citation type="submission" date="2019-05" db="EMBL/GenBank/DDBJ databases">
        <title>Another draft genome of Portunus trituberculatus and its Hox gene families provides insights of decapod evolution.</title>
        <authorList>
            <person name="Jeong J.-H."/>
            <person name="Song I."/>
            <person name="Kim S."/>
            <person name="Choi T."/>
            <person name="Kim D."/>
            <person name="Ryu S."/>
            <person name="Kim W."/>
        </authorList>
    </citation>
    <scope>NUCLEOTIDE SEQUENCE [LARGE SCALE GENOMIC DNA]</scope>
    <source>
        <tissue evidence="1">Muscle</tissue>
    </source>
</reference>
<organism evidence="1 2">
    <name type="scientific">Portunus trituberculatus</name>
    <name type="common">Swimming crab</name>
    <name type="synonym">Neptunus trituberculatus</name>
    <dbReference type="NCBI Taxonomy" id="210409"/>
    <lineage>
        <taxon>Eukaryota</taxon>
        <taxon>Metazoa</taxon>
        <taxon>Ecdysozoa</taxon>
        <taxon>Arthropoda</taxon>
        <taxon>Crustacea</taxon>
        <taxon>Multicrustacea</taxon>
        <taxon>Malacostraca</taxon>
        <taxon>Eumalacostraca</taxon>
        <taxon>Eucarida</taxon>
        <taxon>Decapoda</taxon>
        <taxon>Pleocyemata</taxon>
        <taxon>Brachyura</taxon>
        <taxon>Eubrachyura</taxon>
        <taxon>Portunoidea</taxon>
        <taxon>Portunidae</taxon>
        <taxon>Portuninae</taxon>
        <taxon>Portunus</taxon>
    </lineage>
</organism>
<dbReference type="AlphaFoldDB" id="A0A5B7JUC1"/>
<protein>
    <submittedName>
        <fullName evidence="1">Uncharacterized protein</fullName>
    </submittedName>
</protein>
<keyword evidence="2" id="KW-1185">Reference proteome</keyword>
<name>A0A5B7JUC1_PORTR</name>
<proteinExistence type="predicted"/>
<comment type="caution">
    <text evidence="1">The sequence shown here is derived from an EMBL/GenBank/DDBJ whole genome shotgun (WGS) entry which is preliminary data.</text>
</comment>
<evidence type="ECO:0000313" key="2">
    <source>
        <dbReference type="Proteomes" id="UP000324222"/>
    </source>
</evidence>
<gene>
    <name evidence="1" type="ORF">E2C01_093403</name>
</gene>
<evidence type="ECO:0000313" key="1">
    <source>
        <dbReference type="EMBL" id="MPC98053.1"/>
    </source>
</evidence>
<dbReference type="Proteomes" id="UP000324222">
    <property type="component" value="Unassembled WGS sequence"/>
</dbReference>
<sequence length="66" mass="7585">MDRFKHQLDEWLLCMLDKAPTPGYIPSTVNSLPELVRIHNIGSYSETLHSLTTTIFKGHRNDKLGF</sequence>
<dbReference type="EMBL" id="VSRR010112500">
    <property type="protein sequence ID" value="MPC98053.1"/>
    <property type="molecule type" value="Genomic_DNA"/>
</dbReference>